<feature type="domain" description="Histidine kinase" evidence="7">
    <location>
        <begin position="401"/>
        <end position="614"/>
    </location>
</feature>
<proteinExistence type="predicted"/>
<dbReference type="SUPFAM" id="SSF47384">
    <property type="entry name" value="Homodimeric domain of signal transducing histidine kinase"/>
    <property type="match status" value="1"/>
</dbReference>
<gene>
    <name evidence="11" type="primary">luxQ_19</name>
    <name evidence="11" type="ORF">GALL_243070</name>
</gene>
<dbReference type="SMART" id="SM00448">
    <property type="entry name" value="REC"/>
    <property type="match status" value="1"/>
</dbReference>
<organism evidence="11">
    <name type="scientific">mine drainage metagenome</name>
    <dbReference type="NCBI Taxonomy" id="410659"/>
    <lineage>
        <taxon>unclassified sequences</taxon>
        <taxon>metagenomes</taxon>
        <taxon>ecological metagenomes</taxon>
    </lineage>
</organism>
<evidence type="ECO:0000259" key="7">
    <source>
        <dbReference type="PROSITE" id="PS50109"/>
    </source>
</evidence>
<dbReference type="Pfam" id="PF12860">
    <property type="entry name" value="PAS_7"/>
    <property type="match status" value="1"/>
</dbReference>
<dbReference type="InterPro" id="IPR003594">
    <property type="entry name" value="HATPase_dom"/>
</dbReference>
<evidence type="ECO:0000256" key="2">
    <source>
        <dbReference type="ARBA" id="ARBA00012438"/>
    </source>
</evidence>
<dbReference type="NCBIfam" id="TIGR00229">
    <property type="entry name" value="sensory_box"/>
    <property type="match status" value="1"/>
</dbReference>
<dbReference type="SMART" id="SM00388">
    <property type="entry name" value="HisKA"/>
    <property type="match status" value="1"/>
</dbReference>
<dbReference type="AlphaFoldDB" id="A0A1J5RNQ9"/>
<name>A0A1J5RNQ9_9ZZZZ</name>
<evidence type="ECO:0000256" key="5">
    <source>
        <dbReference type="ARBA" id="ARBA00022777"/>
    </source>
</evidence>
<dbReference type="PROSITE" id="PS50109">
    <property type="entry name" value="HIS_KIN"/>
    <property type="match status" value="1"/>
</dbReference>
<dbReference type="InterPro" id="IPR035965">
    <property type="entry name" value="PAS-like_dom_sf"/>
</dbReference>
<dbReference type="GO" id="GO:0009927">
    <property type="term" value="F:histidine phosphotransfer kinase activity"/>
    <property type="evidence" value="ECO:0007669"/>
    <property type="project" value="TreeGrafter"/>
</dbReference>
<dbReference type="SUPFAM" id="SSF55874">
    <property type="entry name" value="ATPase domain of HSP90 chaperone/DNA topoisomerase II/histidine kinase"/>
    <property type="match status" value="1"/>
</dbReference>
<evidence type="ECO:0000256" key="3">
    <source>
        <dbReference type="ARBA" id="ARBA00022553"/>
    </source>
</evidence>
<dbReference type="EC" id="2.7.13.3" evidence="2"/>
<dbReference type="InterPro" id="IPR005467">
    <property type="entry name" value="His_kinase_dom"/>
</dbReference>
<feature type="coiled-coil region" evidence="6">
    <location>
        <begin position="332"/>
        <end position="394"/>
    </location>
</feature>
<dbReference type="CDD" id="cd00130">
    <property type="entry name" value="PAS"/>
    <property type="match status" value="1"/>
</dbReference>
<dbReference type="PROSITE" id="PS50110">
    <property type="entry name" value="RESPONSE_REGULATORY"/>
    <property type="match status" value="1"/>
</dbReference>
<keyword evidence="4 11" id="KW-0808">Transferase</keyword>
<dbReference type="InterPro" id="IPR036890">
    <property type="entry name" value="HATPase_C_sf"/>
</dbReference>
<dbReference type="SMART" id="SM00387">
    <property type="entry name" value="HATPase_c"/>
    <property type="match status" value="1"/>
</dbReference>
<dbReference type="GO" id="GO:0000155">
    <property type="term" value="F:phosphorelay sensor kinase activity"/>
    <property type="evidence" value="ECO:0007669"/>
    <property type="project" value="InterPro"/>
</dbReference>
<dbReference type="InterPro" id="IPR003661">
    <property type="entry name" value="HisK_dim/P_dom"/>
</dbReference>
<dbReference type="GO" id="GO:0016787">
    <property type="term" value="F:hydrolase activity"/>
    <property type="evidence" value="ECO:0007669"/>
    <property type="project" value="UniProtKB-KW"/>
</dbReference>
<dbReference type="Gene3D" id="3.40.50.2300">
    <property type="match status" value="1"/>
</dbReference>
<comment type="catalytic activity">
    <reaction evidence="1">
        <text>ATP + protein L-histidine = ADP + protein N-phospho-L-histidine.</text>
        <dbReference type="EC" id="2.7.13.3"/>
    </reaction>
</comment>
<dbReference type="InterPro" id="IPR000700">
    <property type="entry name" value="PAS-assoc_C"/>
</dbReference>
<evidence type="ECO:0000256" key="1">
    <source>
        <dbReference type="ARBA" id="ARBA00000085"/>
    </source>
</evidence>
<dbReference type="Gene3D" id="3.30.565.10">
    <property type="entry name" value="Histidine kinase-like ATPase, C-terminal domain"/>
    <property type="match status" value="1"/>
</dbReference>
<dbReference type="GO" id="GO:0005886">
    <property type="term" value="C:plasma membrane"/>
    <property type="evidence" value="ECO:0007669"/>
    <property type="project" value="TreeGrafter"/>
</dbReference>
<dbReference type="SMART" id="SM00091">
    <property type="entry name" value="PAS"/>
    <property type="match status" value="2"/>
</dbReference>
<dbReference type="FunFam" id="3.30.565.10:FF:000049">
    <property type="entry name" value="Two-component sensor histidine kinase"/>
    <property type="match status" value="1"/>
</dbReference>
<dbReference type="InterPro" id="IPR000014">
    <property type="entry name" value="PAS"/>
</dbReference>
<feature type="coiled-coil region" evidence="6">
    <location>
        <begin position="58"/>
        <end position="95"/>
    </location>
</feature>
<dbReference type="SUPFAM" id="SSF52172">
    <property type="entry name" value="CheY-like"/>
    <property type="match status" value="1"/>
</dbReference>
<evidence type="ECO:0000259" key="9">
    <source>
        <dbReference type="PROSITE" id="PS50112"/>
    </source>
</evidence>
<dbReference type="EMBL" id="MLJW01000201">
    <property type="protein sequence ID" value="OIQ93716.1"/>
    <property type="molecule type" value="Genomic_DNA"/>
</dbReference>
<dbReference type="Pfam" id="PF00072">
    <property type="entry name" value="Response_reg"/>
    <property type="match status" value="1"/>
</dbReference>
<protein>
    <recommendedName>
        <fullName evidence="2">histidine kinase</fullName>
        <ecNumber evidence="2">2.7.13.3</ecNumber>
    </recommendedName>
</protein>
<feature type="coiled-coil region" evidence="6">
    <location>
        <begin position="2"/>
        <end position="29"/>
    </location>
</feature>
<feature type="domain" description="Response regulatory" evidence="8">
    <location>
        <begin position="636"/>
        <end position="753"/>
    </location>
</feature>
<dbReference type="InterPro" id="IPR004358">
    <property type="entry name" value="Sig_transdc_His_kin-like_C"/>
</dbReference>
<dbReference type="Pfam" id="PF00512">
    <property type="entry name" value="HisKA"/>
    <property type="match status" value="1"/>
</dbReference>
<evidence type="ECO:0000256" key="4">
    <source>
        <dbReference type="ARBA" id="ARBA00022679"/>
    </source>
</evidence>
<evidence type="ECO:0000256" key="6">
    <source>
        <dbReference type="SAM" id="Coils"/>
    </source>
</evidence>
<dbReference type="Pfam" id="PF02518">
    <property type="entry name" value="HATPase_c"/>
    <property type="match status" value="1"/>
</dbReference>
<dbReference type="InterPro" id="IPR011006">
    <property type="entry name" value="CheY-like_superfamily"/>
</dbReference>
<accession>A0A1J5RNQ9</accession>
<sequence>MSETAEQRLARLERDNAKLRKINAVLIDRVERSMDFQGNAFSLFQTAILLEGQVRDRTQELEQALQELARSNHALSQAKEDAETARMRLAAAIEAVSEGFILCDAEDRLVLCNEQYRAFWPGLEDLLRPGTPFTALVARAQTLGLFDDEAQGASTMQRRLRHHRHPEDLLVLRLADGRWIQIRERPTIEGGSVAIYTDITALKHEEQRQLEASEDALRDSEQRIRLITDALPALIAYVDRDQRYCFTNKPYEDWFGRPRSEIDGRPMRDVLGETLYEARRPYAEAALAGQHVTFETTLPLMKGPPDCALATYVPHYGADGRVQGFIALIQDITERKRSALQLREAKESLERRVEERTSELTAVNRRLRREVEERRQAEEALRLAKAEAEAANMSKTKFIAAASHDLLQPLNAARIFTEALAEAHLAERNRAIVGNISRSLSSVEELLTALLDISKLDSGAQVPQWADFQLDDLLSSLADEIRPQAVARGLDLRILPCRAVVRSDPMLVRRILRNFLSNAMRYTPMGRILLGGRRRPGGVAVQVWDSGIGIPADKLSEVFQEFRRLANDSHGHDGGMGLGLAIVDRIARRLDHAIEVRSALNRGSMFGVVLPLGRAERVSAAPAPLPSGGDGVAGALVLVIENDGAEREGMAALLQNWGCHVLTAAGRDEALGQLRRVAGAPMAVVADYHLDHGQTGLEAVRAVRGVSGRAVPAVILTADRSDAVGEQAAAEGCQLLNKPLRPARLRALLAHFKTLEPRAMQPNRPPR</sequence>
<dbReference type="InterPro" id="IPR001789">
    <property type="entry name" value="Sig_transdc_resp-reg_receiver"/>
</dbReference>
<dbReference type="PROSITE" id="PS50112">
    <property type="entry name" value="PAS"/>
    <property type="match status" value="1"/>
</dbReference>
<dbReference type="PANTHER" id="PTHR43047:SF9">
    <property type="entry name" value="HISTIDINE KINASE"/>
    <property type="match status" value="1"/>
</dbReference>
<comment type="caution">
    <text evidence="11">The sequence shown here is derived from an EMBL/GenBank/DDBJ whole genome shotgun (WGS) entry which is preliminary data.</text>
</comment>
<dbReference type="CDD" id="cd00156">
    <property type="entry name" value="REC"/>
    <property type="match status" value="1"/>
</dbReference>
<dbReference type="Gene3D" id="3.30.450.20">
    <property type="entry name" value="PAS domain"/>
    <property type="match status" value="2"/>
</dbReference>
<keyword evidence="3" id="KW-0597">Phosphoprotein</keyword>
<dbReference type="NCBIfam" id="NF041832">
    <property type="entry name" value="near_NosP_CTERM"/>
    <property type="match status" value="1"/>
</dbReference>
<feature type="domain" description="PAC" evidence="10">
    <location>
        <begin position="292"/>
        <end position="344"/>
    </location>
</feature>
<keyword evidence="6" id="KW-0175">Coiled coil</keyword>
<feature type="domain" description="PAS" evidence="9">
    <location>
        <begin position="220"/>
        <end position="290"/>
    </location>
</feature>
<dbReference type="CDD" id="cd00082">
    <property type="entry name" value="HisKA"/>
    <property type="match status" value="1"/>
</dbReference>
<dbReference type="SUPFAM" id="SSF55785">
    <property type="entry name" value="PYP-like sensor domain (PAS domain)"/>
    <property type="match status" value="2"/>
</dbReference>
<evidence type="ECO:0000259" key="8">
    <source>
        <dbReference type="PROSITE" id="PS50110"/>
    </source>
</evidence>
<feature type="coiled-coil region" evidence="6">
    <location>
        <begin position="203"/>
        <end position="230"/>
    </location>
</feature>
<reference evidence="11" key="1">
    <citation type="submission" date="2016-10" db="EMBL/GenBank/DDBJ databases">
        <title>Sequence of Gallionella enrichment culture.</title>
        <authorList>
            <person name="Poehlein A."/>
            <person name="Muehling M."/>
            <person name="Daniel R."/>
        </authorList>
    </citation>
    <scope>NUCLEOTIDE SEQUENCE</scope>
</reference>
<evidence type="ECO:0000313" key="11">
    <source>
        <dbReference type="EMBL" id="OIQ93716.1"/>
    </source>
</evidence>
<evidence type="ECO:0000259" key="10">
    <source>
        <dbReference type="PROSITE" id="PS50113"/>
    </source>
</evidence>
<dbReference type="Pfam" id="PF08448">
    <property type="entry name" value="PAS_4"/>
    <property type="match status" value="1"/>
</dbReference>
<keyword evidence="5 11" id="KW-0418">Kinase</keyword>
<dbReference type="PROSITE" id="PS50113">
    <property type="entry name" value="PAC"/>
    <property type="match status" value="1"/>
</dbReference>
<dbReference type="PANTHER" id="PTHR43047">
    <property type="entry name" value="TWO-COMPONENT HISTIDINE PROTEIN KINASE"/>
    <property type="match status" value="1"/>
</dbReference>
<dbReference type="InterPro" id="IPR013656">
    <property type="entry name" value="PAS_4"/>
</dbReference>
<dbReference type="Gene3D" id="1.10.287.130">
    <property type="match status" value="1"/>
</dbReference>
<dbReference type="InterPro" id="IPR036097">
    <property type="entry name" value="HisK_dim/P_sf"/>
</dbReference>
<dbReference type="PRINTS" id="PR00344">
    <property type="entry name" value="BCTRLSENSOR"/>
</dbReference>
<keyword evidence="11" id="KW-0378">Hydrolase</keyword>